<accession>A0A087G1L0</accession>
<dbReference type="AlphaFoldDB" id="A0A087G1L0"/>
<name>A0A087G1L0_ARAAL</name>
<evidence type="ECO:0000313" key="1">
    <source>
        <dbReference type="EMBL" id="KFK23762.1"/>
    </source>
</evidence>
<reference evidence="2" key="1">
    <citation type="journal article" date="2015" name="Nat. Plants">
        <title>Genome expansion of Arabis alpina linked with retrotransposition and reduced symmetric DNA methylation.</title>
        <authorList>
            <person name="Willing E.M."/>
            <person name="Rawat V."/>
            <person name="Mandakova T."/>
            <person name="Maumus F."/>
            <person name="James G.V."/>
            <person name="Nordstroem K.J."/>
            <person name="Becker C."/>
            <person name="Warthmann N."/>
            <person name="Chica C."/>
            <person name="Szarzynska B."/>
            <person name="Zytnicki M."/>
            <person name="Albani M.C."/>
            <person name="Kiefer C."/>
            <person name="Bergonzi S."/>
            <person name="Castaings L."/>
            <person name="Mateos J.L."/>
            <person name="Berns M.C."/>
            <person name="Bujdoso N."/>
            <person name="Piofczyk T."/>
            <person name="de Lorenzo L."/>
            <person name="Barrero-Sicilia C."/>
            <person name="Mateos I."/>
            <person name="Piednoel M."/>
            <person name="Hagmann J."/>
            <person name="Chen-Min-Tao R."/>
            <person name="Iglesias-Fernandez R."/>
            <person name="Schuster S.C."/>
            <person name="Alonso-Blanco C."/>
            <person name="Roudier F."/>
            <person name="Carbonero P."/>
            <person name="Paz-Ares J."/>
            <person name="Davis S.J."/>
            <person name="Pecinka A."/>
            <person name="Quesneville H."/>
            <person name="Colot V."/>
            <person name="Lysak M.A."/>
            <person name="Weigel D."/>
            <person name="Coupland G."/>
            <person name="Schneeberger K."/>
        </authorList>
    </citation>
    <scope>NUCLEOTIDE SEQUENCE [LARGE SCALE GENOMIC DNA]</scope>
    <source>
        <strain evidence="2">cv. Pajares</strain>
    </source>
</reference>
<sequence length="76" mass="8655">PDLVSFAEKTKKKFSDGDECDSHRVITPLILSDPKCNFELFDDLLRNELIRLGFSLIIQRVSLMGVSFQISMIGYC</sequence>
<protein>
    <submittedName>
        <fullName evidence="1">Uncharacterized protein</fullName>
    </submittedName>
</protein>
<evidence type="ECO:0000313" key="2">
    <source>
        <dbReference type="Proteomes" id="UP000029120"/>
    </source>
</evidence>
<organism evidence="1 2">
    <name type="scientific">Arabis alpina</name>
    <name type="common">Alpine rock-cress</name>
    <dbReference type="NCBI Taxonomy" id="50452"/>
    <lineage>
        <taxon>Eukaryota</taxon>
        <taxon>Viridiplantae</taxon>
        <taxon>Streptophyta</taxon>
        <taxon>Embryophyta</taxon>
        <taxon>Tracheophyta</taxon>
        <taxon>Spermatophyta</taxon>
        <taxon>Magnoliopsida</taxon>
        <taxon>eudicotyledons</taxon>
        <taxon>Gunneridae</taxon>
        <taxon>Pentapetalae</taxon>
        <taxon>rosids</taxon>
        <taxon>malvids</taxon>
        <taxon>Brassicales</taxon>
        <taxon>Brassicaceae</taxon>
        <taxon>Arabideae</taxon>
        <taxon>Arabis</taxon>
    </lineage>
</organism>
<dbReference type="Proteomes" id="UP000029120">
    <property type="component" value="Unassembled WGS sequence"/>
</dbReference>
<dbReference type="EMBL" id="KL975520">
    <property type="protein sequence ID" value="KFK23762.1"/>
    <property type="molecule type" value="Genomic_DNA"/>
</dbReference>
<proteinExistence type="predicted"/>
<feature type="non-terminal residue" evidence="1">
    <location>
        <position position="1"/>
    </location>
</feature>
<gene>
    <name evidence="1" type="ORF">AALP_AAs46949U000100</name>
</gene>
<dbReference type="Gramene" id="KFK23762">
    <property type="protein sequence ID" value="KFK23762"/>
    <property type="gene ID" value="AALP_AAs46949U000100"/>
</dbReference>
<keyword evidence="2" id="KW-1185">Reference proteome</keyword>